<evidence type="ECO:0000313" key="3">
    <source>
        <dbReference type="EMBL" id="MCP2334050.1"/>
    </source>
</evidence>
<proteinExistence type="predicted"/>
<dbReference type="Pfam" id="PF03779">
    <property type="entry name" value="SPW"/>
    <property type="match status" value="1"/>
</dbReference>
<reference evidence="3 4" key="1">
    <citation type="submission" date="2022-06" db="EMBL/GenBank/DDBJ databases">
        <title>Genomic Encyclopedia of Type Strains, Phase I: the one thousand microbial genomes (KMG-I) project.</title>
        <authorList>
            <person name="Kyrpides N."/>
        </authorList>
    </citation>
    <scope>NUCLEOTIDE SEQUENCE [LARGE SCALE GENOMIC DNA]</scope>
    <source>
        <strain evidence="3 4">DSM 43889</strain>
    </source>
</reference>
<evidence type="ECO:0000259" key="2">
    <source>
        <dbReference type="Pfam" id="PF03779"/>
    </source>
</evidence>
<dbReference type="RefSeq" id="WP_030105491.1">
    <property type="nucleotide sequence ID" value="NZ_AUBJ02000001.1"/>
</dbReference>
<feature type="transmembrane region" description="Helical" evidence="1">
    <location>
        <begin position="87"/>
        <end position="106"/>
    </location>
</feature>
<protein>
    <submittedName>
        <fullName evidence="3">SPW repeat-containing protein</fullName>
    </submittedName>
</protein>
<feature type="transmembrane region" description="Helical" evidence="1">
    <location>
        <begin position="12"/>
        <end position="29"/>
    </location>
</feature>
<keyword evidence="1" id="KW-0472">Membrane</keyword>
<feature type="transmembrane region" description="Helical" evidence="1">
    <location>
        <begin position="64"/>
        <end position="81"/>
    </location>
</feature>
<evidence type="ECO:0000256" key="1">
    <source>
        <dbReference type="SAM" id="Phobius"/>
    </source>
</evidence>
<keyword evidence="4" id="KW-1185">Reference proteome</keyword>
<evidence type="ECO:0000313" key="4">
    <source>
        <dbReference type="Proteomes" id="UP000791080"/>
    </source>
</evidence>
<feature type="domain" description="SPW repeat-containing integral membrane" evidence="2">
    <location>
        <begin position="8"/>
        <end position="101"/>
    </location>
</feature>
<gene>
    <name evidence="3" type="ORF">G443_004320</name>
</gene>
<feature type="transmembrane region" description="Helical" evidence="1">
    <location>
        <begin position="35"/>
        <end position="52"/>
    </location>
</feature>
<sequence length="118" mass="12573">MTGKWSRWQDWAAFALGVYTVISTIWLDVTAGTAWTMIVLGALLAISGLWSLSAPGSVASEWTHMLFGVLLFLAPWVIGYTDQGGAAWTSWIVGVLAVLVSAAALPEANTAHRGVMAH</sequence>
<name>A0ABT1JNE7_ACTCY</name>
<comment type="caution">
    <text evidence="3">The sequence shown here is derived from an EMBL/GenBank/DDBJ whole genome shotgun (WGS) entry which is preliminary data.</text>
</comment>
<dbReference type="EMBL" id="AUBJ02000001">
    <property type="protein sequence ID" value="MCP2334050.1"/>
    <property type="molecule type" value="Genomic_DNA"/>
</dbReference>
<keyword evidence="1" id="KW-1133">Transmembrane helix</keyword>
<dbReference type="InterPro" id="IPR005530">
    <property type="entry name" value="SPW"/>
</dbReference>
<keyword evidence="1" id="KW-0812">Transmembrane</keyword>
<accession>A0ABT1JNE7</accession>
<dbReference type="Proteomes" id="UP000791080">
    <property type="component" value="Unassembled WGS sequence"/>
</dbReference>
<organism evidence="3 4">
    <name type="scientific">Actinoalloteichus caeruleus DSM 43889</name>
    <dbReference type="NCBI Taxonomy" id="1120930"/>
    <lineage>
        <taxon>Bacteria</taxon>
        <taxon>Bacillati</taxon>
        <taxon>Actinomycetota</taxon>
        <taxon>Actinomycetes</taxon>
        <taxon>Pseudonocardiales</taxon>
        <taxon>Pseudonocardiaceae</taxon>
        <taxon>Actinoalloteichus</taxon>
        <taxon>Actinoalloteichus cyanogriseus</taxon>
    </lineage>
</organism>